<dbReference type="OrthoDB" id="6381507at2"/>
<evidence type="ECO:0000313" key="3">
    <source>
        <dbReference type="Proteomes" id="UP000013909"/>
    </source>
</evidence>
<dbReference type="SUPFAM" id="SSF52317">
    <property type="entry name" value="Class I glutamine amidotransferase-like"/>
    <property type="match status" value="1"/>
</dbReference>
<dbReference type="STRING" id="1232681.ADIS_3296"/>
<dbReference type="Pfam" id="PF15892">
    <property type="entry name" value="BNR_4"/>
    <property type="match status" value="1"/>
</dbReference>
<gene>
    <name evidence="2" type="ORF">ADIS_3296</name>
</gene>
<dbReference type="RefSeq" id="WP_010855429.1">
    <property type="nucleotide sequence ID" value="NZ_AQHR01000088.1"/>
</dbReference>
<reference evidence="2 3" key="1">
    <citation type="submission" date="2013-02" db="EMBL/GenBank/DDBJ databases">
        <title>A novel strain isolated from Lonar lake, Maharashtra, India.</title>
        <authorList>
            <person name="Singh A."/>
        </authorList>
    </citation>
    <scope>NUCLEOTIDE SEQUENCE [LARGE SCALE GENOMIC DNA]</scope>
    <source>
        <strain evidence="2 3">AK24</strain>
    </source>
</reference>
<name>R7ZQ42_9BACT</name>
<organism evidence="2 3">
    <name type="scientific">Lunatimonas lonarensis</name>
    <dbReference type="NCBI Taxonomy" id="1232681"/>
    <lineage>
        <taxon>Bacteria</taxon>
        <taxon>Pseudomonadati</taxon>
        <taxon>Bacteroidota</taxon>
        <taxon>Cytophagia</taxon>
        <taxon>Cytophagales</taxon>
        <taxon>Cyclobacteriaceae</taxon>
    </lineage>
</organism>
<feature type="chain" id="PRO_5004461860" evidence="1">
    <location>
        <begin position="30"/>
        <end position="691"/>
    </location>
</feature>
<keyword evidence="3" id="KW-1185">Reference proteome</keyword>
<evidence type="ECO:0000256" key="1">
    <source>
        <dbReference type="SAM" id="SignalP"/>
    </source>
</evidence>
<dbReference type="InterPro" id="IPR029062">
    <property type="entry name" value="Class_I_gatase-like"/>
</dbReference>
<dbReference type="EMBL" id="AQHR01000088">
    <property type="protein sequence ID" value="EON76168.1"/>
    <property type="molecule type" value="Genomic_DNA"/>
</dbReference>
<proteinExistence type="predicted"/>
<dbReference type="AlphaFoldDB" id="R7ZQ42"/>
<dbReference type="Proteomes" id="UP000013909">
    <property type="component" value="Unassembled WGS sequence"/>
</dbReference>
<dbReference type="PATRIC" id="fig|1288963.3.peg.3290"/>
<accession>R7ZQ42</accession>
<keyword evidence="1" id="KW-0732">Signal</keyword>
<protein>
    <submittedName>
        <fullName evidence="2">Uncharacterized protein</fullName>
    </submittedName>
</protein>
<comment type="caution">
    <text evidence="2">The sequence shown here is derived from an EMBL/GenBank/DDBJ whole genome shotgun (WGS) entry which is preliminary data.</text>
</comment>
<dbReference type="InterPro" id="IPR011044">
    <property type="entry name" value="Quino_amine_DH_bsu"/>
</dbReference>
<dbReference type="SUPFAM" id="SSF50969">
    <property type="entry name" value="YVTN repeat-like/Quinoprotein amine dehydrogenase"/>
    <property type="match status" value="1"/>
</dbReference>
<feature type="signal peptide" evidence="1">
    <location>
        <begin position="1"/>
        <end position="29"/>
    </location>
</feature>
<dbReference type="Gene3D" id="3.40.50.880">
    <property type="match status" value="1"/>
</dbReference>
<sequence>MFSSPPIDLRTTALCALLFVTANAPFTYAFQFHQAILASEDITLHEDGSWCWFQDDRAILRGDKVLFSGVTSTGDNTVTEWNLKTNQTHSFNLTQGTLPPDDHNVSALMVRPDGRYLAVYAGHSIDSLVRFRLSDQPGDIRSWGPEETFKTNGRVCYSNVYRLSETEETFNFYRGNQNNPHFLLSNDDGSHWEFGGRLFEDFGRAYLRYASDGKRRIHFITTEEHPRHYNNSIYHGYYEKGNLYRSDGTLVGPISRTASSPYKPTDFTLVYDGDRSTRADVAWTSDIRLDEFGRPYVVFSVTKDPITRGETRNTALGGFDHRYHFASWDGERWQEREIAYAGSRLYPGENEYTGLISLHPLRSDVVYISTDVDPKNGKPLLVDGERRYEIFRGIRTTETQWEWTPVTYQSKENNIRPIVLADEEKEIVLWLSGRYSTYKDYKLAVKGKVRINPSRLSEAKKAKNGEKLVTFLISEDPNNYEATWTIPAFAKALQDDRGYRTQVLIGSGPREGYTLPAIETIPESDLLVVFIRRVGLPKDQLALIKNHLAQGKPLLGIRTANHAFSIPPESLQEGHEAWWDFVPAILGHENRGYGSAEQPTQVSLQRKHSILKNFPVSDWTSQGNIYLISPLLHSNTQTLLTGKSAGHQEPIAILRRAGKSKVFYTSLGFPTDFSTTPFIQLLYQSIDWTLK</sequence>
<evidence type="ECO:0000313" key="2">
    <source>
        <dbReference type="EMBL" id="EON76168.1"/>
    </source>
</evidence>